<proteinExistence type="predicted"/>
<reference evidence="1 2" key="1">
    <citation type="submission" date="2020-03" db="EMBL/GenBank/DDBJ databases">
        <title>Genomic Encyclopedia of Type Strains, Phase IV (KMG-IV): sequencing the most valuable type-strain genomes for metagenomic binning, comparative biology and taxonomic classification.</title>
        <authorList>
            <person name="Goeker M."/>
        </authorList>
    </citation>
    <scope>NUCLEOTIDE SEQUENCE [LARGE SCALE GENOMIC DNA]</scope>
    <source>
        <strain evidence="1 2">DSM 26613</strain>
    </source>
</reference>
<dbReference type="RefSeq" id="WP_167660501.1">
    <property type="nucleotide sequence ID" value="NZ_BMCQ01000004.1"/>
</dbReference>
<organism evidence="1 2">
    <name type="scientific">Paenalcaligenes hominis</name>
    <dbReference type="NCBI Taxonomy" id="643674"/>
    <lineage>
        <taxon>Bacteria</taxon>
        <taxon>Pseudomonadati</taxon>
        <taxon>Pseudomonadota</taxon>
        <taxon>Betaproteobacteria</taxon>
        <taxon>Burkholderiales</taxon>
        <taxon>Alcaligenaceae</taxon>
        <taxon>Paenalcaligenes</taxon>
    </lineage>
</organism>
<evidence type="ECO:0000313" key="2">
    <source>
        <dbReference type="Proteomes" id="UP000783934"/>
    </source>
</evidence>
<comment type="caution">
    <text evidence="1">The sequence shown here is derived from an EMBL/GenBank/DDBJ whole genome shotgun (WGS) entry which is preliminary data.</text>
</comment>
<evidence type="ECO:0000313" key="1">
    <source>
        <dbReference type="EMBL" id="NJB64295.1"/>
    </source>
</evidence>
<gene>
    <name evidence="1" type="ORF">GGR41_000516</name>
</gene>
<name>A0ABX0WNG4_9BURK</name>
<sequence>MTKPILVVAVGNIVSTSYSTGPYVITRITGPHTTPSFLDEISGNNVPSEPHYNVTCQLVDQPKRGDHYLNGYRLDGTNVWSGDCLVLQGAAAGQIELLDTSHQLTLPPPSQPALQLVLF</sequence>
<dbReference type="Proteomes" id="UP000783934">
    <property type="component" value="Unassembled WGS sequence"/>
</dbReference>
<accession>A0ABX0WNG4</accession>
<keyword evidence="2" id="KW-1185">Reference proteome</keyword>
<protein>
    <recommendedName>
        <fullName evidence="3">FHA domain-containing protein</fullName>
    </recommendedName>
</protein>
<evidence type="ECO:0008006" key="3">
    <source>
        <dbReference type="Google" id="ProtNLM"/>
    </source>
</evidence>
<dbReference type="EMBL" id="JAATIZ010000001">
    <property type="protein sequence ID" value="NJB64295.1"/>
    <property type="molecule type" value="Genomic_DNA"/>
</dbReference>